<reference evidence="1 2" key="1">
    <citation type="submission" date="2018-12" db="EMBL/GenBank/DDBJ databases">
        <title>Draft genome sequence of Xylaria grammica IHI A82.</title>
        <authorList>
            <person name="Buettner E."/>
            <person name="Kellner H."/>
        </authorList>
    </citation>
    <scope>NUCLEOTIDE SEQUENCE [LARGE SCALE GENOMIC DNA]</scope>
    <source>
        <strain evidence="1 2">IHI A82</strain>
    </source>
</reference>
<evidence type="ECO:0000313" key="2">
    <source>
        <dbReference type="Proteomes" id="UP000286045"/>
    </source>
</evidence>
<accession>A0A439CQQ1</accession>
<evidence type="ECO:0000313" key="1">
    <source>
        <dbReference type="EMBL" id="RWA04460.1"/>
    </source>
</evidence>
<dbReference type="AlphaFoldDB" id="A0A439CQQ1"/>
<dbReference type="Proteomes" id="UP000286045">
    <property type="component" value="Unassembled WGS sequence"/>
</dbReference>
<keyword evidence="2" id="KW-1185">Reference proteome</keyword>
<organism evidence="1 2">
    <name type="scientific">Xylaria grammica</name>
    <dbReference type="NCBI Taxonomy" id="363999"/>
    <lineage>
        <taxon>Eukaryota</taxon>
        <taxon>Fungi</taxon>
        <taxon>Dikarya</taxon>
        <taxon>Ascomycota</taxon>
        <taxon>Pezizomycotina</taxon>
        <taxon>Sordariomycetes</taxon>
        <taxon>Xylariomycetidae</taxon>
        <taxon>Xylariales</taxon>
        <taxon>Xylariaceae</taxon>
        <taxon>Xylaria</taxon>
    </lineage>
</organism>
<name>A0A439CQQ1_9PEZI</name>
<gene>
    <name evidence="1" type="ORF">EKO27_g10645</name>
</gene>
<dbReference type="EMBL" id="RYZI01000566">
    <property type="protein sequence ID" value="RWA04460.1"/>
    <property type="molecule type" value="Genomic_DNA"/>
</dbReference>
<comment type="caution">
    <text evidence="1">The sequence shown here is derived from an EMBL/GenBank/DDBJ whole genome shotgun (WGS) entry which is preliminary data.</text>
</comment>
<protein>
    <submittedName>
        <fullName evidence="1">Uncharacterized protein</fullName>
    </submittedName>
</protein>
<dbReference type="STRING" id="363999.A0A439CQQ1"/>
<sequence length="272" mass="31298">MASSPYKPDNKEKDNYFHGFSGNPKLVARTGHNRWTKSLFESGHWDNRRLIQYRKYYMALDNLDIIGKWSKDLSMSIITALGRCKWSYFSPIRTCLRDDDYRQEGTAATILLVAVDPASLEWEGAIRIALSCRDIIRKFGIFDLEVEIVEGGYTQHAASAQLEEYFDHNHKPTSEMILPLLSHTGYPITYLEDRTRQGTVGLHVKLGADESTVYGLTCRHVVCSNRAAHRDWALIELDPKKFTRSPDNRVFVSVAVLTWLEYYCTAMQLFMQ</sequence>
<proteinExistence type="predicted"/>